<proteinExistence type="predicted"/>
<dbReference type="Pfam" id="PF00583">
    <property type="entry name" value="Acetyltransf_1"/>
    <property type="match status" value="1"/>
</dbReference>
<dbReference type="GO" id="GO:0016747">
    <property type="term" value="F:acyltransferase activity, transferring groups other than amino-acyl groups"/>
    <property type="evidence" value="ECO:0007669"/>
    <property type="project" value="InterPro"/>
</dbReference>
<dbReference type="EMBL" id="CP035913">
    <property type="protein sequence ID" value="QBE66361.1"/>
    <property type="molecule type" value="Genomic_DNA"/>
</dbReference>
<dbReference type="InterPro" id="IPR016181">
    <property type="entry name" value="Acyl_CoA_acyltransferase"/>
</dbReference>
<dbReference type="CDD" id="cd04301">
    <property type="entry name" value="NAT_SF"/>
    <property type="match status" value="1"/>
</dbReference>
<evidence type="ECO:0000313" key="2">
    <source>
        <dbReference type="EMBL" id="QBE66361.1"/>
    </source>
</evidence>
<dbReference type="AlphaFoldDB" id="A0A4P6L455"/>
<gene>
    <name evidence="2" type="ORF">EWM63_28110</name>
</gene>
<feature type="domain" description="N-acetyltransferase" evidence="1">
    <location>
        <begin position="15"/>
        <end position="176"/>
    </location>
</feature>
<reference evidence="2 3" key="1">
    <citation type="submission" date="2019-02" db="EMBL/GenBank/DDBJ databases">
        <title>Draft Genome Sequences of Six Type Strains of the Genus Massilia.</title>
        <authorList>
            <person name="Miess H."/>
            <person name="Frediansyhah A."/>
            <person name="Gross H."/>
        </authorList>
    </citation>
    <scope>NUCLEOTIDE SEQUENCE [LARGE SCALE GENOMIC DNA]</scope>
    <source>
        <strain evidence="2 3">DSM 17473</strain>
    </source>
</reference>
<dbReference type="InterPro" id="IPR000182">
    <property type="entry name" value="GNAT_dom"/>
</dbReference>
<organism evidence="2 3">
    <name type="scientific">Pseudoduganella lutea</name>
    <dbReference type="NCBI Taxonomy" id="321985"/>
    <lineage>
        <taxon>Bacteria</taxon>
        <taxon>Pseudomonadati</taxon>
        <taxon>Pseudomonadota</taxon>
        <taxon>Betaproteobacteria</taxon>
        <taxon>Burkholderiales</taxon>
        <taxon>Oxalobacteraceae</taxon>
        <taxon>Telluria group</taxon>
        <taxon>Pseudoduganella</taxon>
    </lineage>
</organism>
<dbReference type="RefSeq" id="WP_130189469.1">
    <property type="nucleotide sequence ID" value="NZ_CP035913.1"/>
</dbReference>
<evidence type="ECO:0000259" key="1">
    <source>
        <dbReference type="PROSITE" id="PS51186"/>
    </source>
</evidence>
<evidence type="ECO:0000313" key="3">
    <source>
        <dbReference type="Proteomes" id="UP000290637"/>
    </source>
</evidence>
<dbReference type="Proteomes" id="UP000290637">
    <property type="component" value="Chromosome"/>
</dbReference>
<keyword evidence="3" id="KW-1185">Reference proteome</keyword>
<accession>A0A4P6L455</accession>
<dbReference type="KEGG" id="plue:EWM63_28110"/>
<protein>
    <submittedName>
        <fullName evidence="2">N-acetyltransferase</fullName>
    </submittedName>
</protein>
<name>A0A4P6L455_9BURK</name>
<dbReference type="PROSITE" id="PS51186">
    <property type="entry name" value="GNAT"/>
    <property type="match status" value="1"/>
</dbReference>
<dbReference type="Gene3D" id="3.40.630.30">
    <property type="match status" value="1"/>
</dbReference>
<dbReference type="SUPFAM" id="SSF55729">
    <property type="entry name" value="Acyl-CoA N-acyltransferases (Nat)"/>
    <property type="match status" value="1"/>
</dbReference>
<dbReference type="OrthoDB" id="9342569at2"/>
<keyword evidence="2" id="KW-0808">Transferase</keyword>
<sequence>MSSIDIRYTEKFPEPEFSSLQRSIFAEIERIPDELDSVLRSKKIDIDSRGQHQAPKHRFGAYDGEELVGWTYGWFEHNNVFYMANSGIKPTHRRKGVYTALLNVIRSYALEQGAWCIRSQHSVVNNAVIIAKLRAAFHITGLHQSGQMGTLVELTQHLSDKHEQMFRDRVMPYGIPKK</sequence>